<dbReference type="AlphaFoldDB" id="A0A2G8T4H0"/>
<comment type="caution">
    <text evidence="2">The sequence shown here is derived from an EMBL/GenBank/DDBJ whole genome shotgun (WGS) entry which is preliminary data.</text>
</comment>
<name>A0A2G8T4H0_9BURK</name>
<evidence type="ECO:0000256" key="1">
    <source>
        <dbReference type="SAM" id="MobiDB-lite"/>
    </source>
</evidence>
<dbReference type="RefSeq" id="WP_099914741.1">
    <property type="nucleotide sequence ID" value="NZ_BMHS01000005.1"/>
</dbReference>
<dbReference type="PANTHER" id="PTHR38664">
    <property type="entry name" value="SLR0058 PROTEIN"/>
    <property type="match status" value="1"/>
</dbReference>
<dbReference type="EMBL" id="PDOB01000004">
    <property type="protein sequence ID" value="PIL40924.1"/>
    <property type="molecule type" value="Genomic_DNA"/>
</dbReference>
<organism evidence="2 3">
    <name type="scientific">Massilia psychrophila</name>
    <dbReference type="NCBI Taxonomy" id="1603353"/>
    <lineage>
        <taxon>Bacteria</taxon>
        <taxon>Pseudomonadati</taxon>
        <taxon>Pseudomonadota</taxon>
        <taxon>Betaproteobacteria</taxon>
        <taxon>Burkholderiales</taxon>
        <taxon>Oxalobacteraceae</taxon>
        <taxon>Telluria group</taxon>
        <taxon>Massilia</taxon>
    </lineage>
</organism>
<evidence type="ECO:0000313" key="3">
    <source>
        <dbReference type="Proteomes" id="UP000228593"/>
    </source>
</evidence>
<protein>
    <submittedName>
        <fullName evidence="2">Polygranule-associated protein</fullName>
    </submittedName>
</protein>
<dbReference type="PANTHER" id="PTHR38664:SF1">
    <property type="entry name" value="SLR0058 PROTEIN"/>
    <property type="match status" value="1"/>
</dbReference>
<accession>A0A2G8T4H0</accession>
<proteinExistence type="predicted"/>
<feature type="region of interest" description="Disordered" evidence="1">
    <location>
        <begin position="138"/>
        <end position="172"/>
    </location>
</feature>
<dbReference type="OrthoDB" id="5801582at2"/>
<dbReference type="Pfam" id="PF05597">
    <property type="entry name" value="Phasin"/>
    <property type="match status" value="1"/>
</dbReference>
<keyword evidence="3" id="KW-1185">Reference proteome</keyword>
<evidence type="ECO:0000313" key="2">
    <source>
        <dbReference type="EMBL" id="PIL40924.1"/>
    </source>
</evidence>
<dbReference type="Proteomes" id="UP000228593">
    <property type="component" value="Unassembled WGS sequence"/>
</dbReference>
<reference evidence="2 3" key="1">
    <citation type="submission" date="2017-10" db="EMBL/GenBank/DDBJ databases">
        <title>Massilia psychrophilum sp. nov., a novel purple-pigmented bacterium isolated from Tianshan glacier, Xinjiang Municipality, China.</title>
        <authorList>
            <person name="Wang H."/>
        </authorList>
    </citation>
    <scope>NUCLEOTIDE SEQUENCE [LARGE SCALE GENOMIC DNA]</scope>
    <source>
        <strain evidence="2 3">JCM 30813</strain>
    </source>
</reference>
<sequence>MVKKLKAKAKDEDRRFADAVRISAQQIWQAGLGAFAKAQKEGEGGGGRAFHALVQEGTQMQQRGGAASDERVAGMTDTVTRVADGVSDGAAGSWDKLEQVFEERVGRALGAIGVPSRGDVEALARQVEQLARMVEQLGGGQALRESPGKALKKSARTTAKTAAPRQGPATSP</sequence>
<dbReference type="InterPro" id="IPR008769">
    <property type="entry name" value="PhaF_PhaI"/>
</dbReference>
<gene>
    <name evidence="2" type="ORF">CR103_04065</name>
</gene>